<dbReference type="EnsemblPlants" id="KRH17723">
    <property type="protein sequence ID" value="KRH17723"/>
    <property type="gene ID" value="GLYMA_13G010000"/>
</dbReference>
<dbReference type="Gramene" id="KRH17722">
    <property type="protein sequence ID" value="KRH17722"/>
    <property type="gene ID" value="GLYMA_13G010000"/>
</dbReference>
<name>A0A0R0GS45_SOYBN</name>
<dbReference type="EnsemblPlants" id="KRH17722">
    <property type="protein sequence ID" value="KRH17722"/>
    <property type="gene ID" value="GLYMA_13G010000"/>
</dbReference>
<accession>A0A0R0GS45</accession>
<evidence type="ECO:0000313" key="3">
    <source>
        <dbReference type="Proteomes" id="UP000008827"/>
    </source>
</evidence>
<dbReference type="EMBL" id="CM000846">
    <property type="protein sequence ID" value="KRH17722.1"/>
    <property type="molecule type" value="Genomic_DNA"/>
</dbReference>
<sequence length="52" mass="6440">MCLQGMLFYRKDKKKGWLVLDFWLERHLGKQKMAFRHSHKVMSDIRFSVKQR</sequence>
<dbReference type="AlphaFoldDB" id="A0A0R0GS45"/>
<dbReference type="Gramene" id="KRH17723">
    <property type="protein sequence ID" value="KRH17723"/>
    <property type="gene ID" value="GLYMA_13G010000"/>
</dbReference>
<proteinExistence type="predicted"/>
<dbReference type="EMBL" id="CM000846">
    <property type="protein sequence ID" value="KRH17723.1"/>
    <property type="molecule type" value="Genomic_DNA"/>
</dbReference>
<dbReference type="Proteomes" id="UP000008827">
    <property type="component" value="Chromosome 13"/>
</dbReference>
<protein>
    <submittedName>
        <fullName evidence="1 2">Uncharacterized protein</fullName>
    </submittedName>
</protein>
<organism evidence="1">
    <name type="scientific">Glycine max</name>
    <name type="common">Soybean</name>
    <name type="synonym">Glycine hispida</name>
    <dbReference type="NCBI Taxonomy" id="3847"/>
    <lineage>
        <taxon>Eukaryota</taxon>
        <taxon>Viridiplantae</taxon>
        <taxon>Streptophyta</taxon>
        <taxon>Embryophyta</taxon>
        <taxon>Tracheophyta</taxon>
        <taxon>Spermatophyta</taxon>
        <taxon>Magnoliopsida</taxon>
        <taxon>eudicotyledons</taxon>
        <taxon>Gunneridae</taxon>
        <taxon>Pentapetalae</taxon>
        <taxon>rosids</taxon>
        <taxon>fabids</taxon>
        <taxon>Fabales</taxon>
        <taxon>Fabaceae</taxon>
        <taxon>Papilionoideae</taxon>
        <taxon>50 kb inversion clade</taxon>
        <taxon>NPAAA clade</taxon>
        <taxon>indigoferoid/millettioid clade</taxon>
        <taxon>Phaseoleae</taxon>
        <taxon>Glycine</taxon>
        <taxon>Glycine subgen. Soja</taxon>
    </lineage>
</organism>
<reference evidence="1 2" key="1">
    <citation type="journal article" date="2010" name="Nature">
        <title>Genome sequence of the palaeopolyploid soybean.</title>
        <authorList>
            <person name="Schmutz J."/>
            <person name="Cannon S.B."/>
            <person name="Schlueter J."/>
            <person name="Ma J."/>
            <person name="Mitros T."/>
            <person name="Nelson W."/>
            <person name="Hyten D.L."/>
            <person name="Song Q."/>
            <person name="Thelen J.J."/>
            <person name="Cheng J."/>
            <person name="Xu D."/>
            <person name="Hellsten U."/>
            <person name="May G.D."/>
            <person name="Yu Y."/>
            <person name="Sakurai T."/>
            <person name="Umezawa T."/>
            <person name="Bhattacharyya M.K."/>
            <person name="Sandhu D."/>
            <person name="Valliyodan B."/>
            <person name="Lindquist E."/>
            <person name="Peto M."/>
            <person name="Grant D."/>
            <person name="Shu S."/>
            <person name="Goodstein D."/>
            <person name="Barry K."/>
            <person name="Futrell-Griggs M."/>
            <person name="Abernathy B."/>
            <person name="Du J."/>
            <person name="Tian Z."/>
            <person name="Zhu L."/>
            <person name="Gill N."/>
            <person name="Joshi T."/>
            <person name="Libault M."/>
            <person name="Sethuraman A."/>
            <person name="Zhang X.-C."/>
            <person name="Shinozaki K."/>
            <person name="Nguyen H.T."/>
            <person name="Wing R.A."/>
            <person name="Cregan P."/>
            <person name="Specht J."/>
            <person name="Grimwood J."/>
            <person name="Rokhsar D."/>
            <person name="Stacey G."/>
            <person name="Shoemaker R.C."/>
            <person name="Jackson S.A."/>
        </authorList>
    </citation>
    <scope>NUCLEOTIDE SEQUENCE</scope>
    <source>
        <strain evidence="2">cv. Williams 82</strain>
        <tissue evidence="1">Callus</tissue>
    </source>
</reference>
<evidence type="ECO:0000313" key="1">
    <source>
        <dbReference type="EMBL" id="KRH17723.1"/>
    </source>
</evidence>
<dbReference type="InParanoid" id="A0A0R0GS45"/>
<reference evidence="1" key="3">
    <citation type="submission" date="2018-07" db="EMBL/GenBank/DDBJ databases">
        <title>WGS assembly of Glycine max.</title>
        <authorList>
            <person name="Schmutz J."/>
            <person name="Cannon S."/>
            <person name="Schlueter J."/>
            <person name="Ma J."/>
            <person name="Mitros T."/>
            <person name="Nelson W."/>
            <person name="Hyten D."/>
            <person name="Song Q."/>
            <person name="Thelen J."/>
            <person name="Cheng J."/>
            <person name="Xu D."/>
            <person name="Hellsten U."/>
            <person name="May G."/>
            <person name="Yu Y."/>
            <person name="Sakurai T."/>
            <person name="Umezawa T."/>
            <person name="Bhattacharyya M."/>
            <person name="Sandhu D."/>
            <person name="Valliyodan B."/>
            <person name="Lindquist E."/>
            <person name="Peto M."/>
            <person name="Grant D."/>
            <person name="Shu S."/>
            <person name="Goodstein D."/>
            <person name="Barry K."/>
            <person name="Futrell-Griggs M."/>
            <person name="Abernathy B."/>
            <person name="Du J."/>
            <person name="Tian Z."/>
            <person name="Zhu L."/>
            <person name="Gill N."/>
            <person name="Joshi T."/>
            <person name="Libault M."/>
            <person name="Sethuraman A."/>
            <person name="Zhang X."/>
            <person name="Shinozaki K."/>
            <person name="Nguyen H."/>
            <person name="Wing R."/>
            <person name="Cregan P."/>
            <person name="Specht J."/>
            <person name="Grimwood J."/>
            <person name="Rokhsar D."/>
            <person name="Stacey G."/>
            <person name="Shoemaker R."/>
            <person name="Jackson S."/>
        </authorList>
    </citation>
    <scope>NUCLEOTIDE SEQUENCE</scope>
    <source>
        <tissue evidence="1">Callus</tissue>
    </source>
</reference>
<evidence type="ECO:0000313" key="2">
    <source>
        <dbReference type="EnsemblPlants" id="KRH17722"/>
    </source>
</evidence>
<reference evidence="2" key="2">
    <citation type="submission" date="2018-02" db="UniProtKB">
        <authorList>
            <consortium name="EnsemblPlants"/>
        </authorList>
    </citation>
    <scope>IDENTIFICATION</scope>
    <source>
        <strain evidence="2">Williams 82</strain>
    </source>
</reference>
<keyword evidence="3" id="KW-1185">Reference proteome</keyword>
<gene>
    <name evidence="1" type="ORF">GLYMA_13G010000</name>
</gene>